<dbReference type="EMBL" id="CAJOBC010006189">
    <property type="protein sequence ID" value="CAF3890319.1"/>
    <property type="molecule type" value="Genomic_DNA"/>
</dbReference>
<dbReference type="SMART" id="SM00957">
    <property type="entry name" value="SecA_DEAD"/>
    <property type="match status" value="1"/>
</dbReference>
<dbReference type="InterPro" id="IPR027417">
    <property type="entry name" value="P-loop_NTPase"/>
</dbReference>
<keyword evidence="3" id="KW-0811">Translocation</keyword>
<dbReference type="EMBL" id="CAJNOQ010006187">
    <property type="protein sequence ID" value="CAF1126699.1"/>
    <property type="molecule type" value="Genomic_DNA"/>
</dbReference>
<organism evidence="7 9">
    <name type="scientific">Didymodactylos carnosus</name>
    <dbReference type="NCBI Taxonomy" id="1234261"/>
    <lineage>
        <taxon>Eukaryota</taxon>
        <taxon>Metazoa</taxon>
        <taxon>Spiralia</taxon>
        <taxon>Gnathifera</taxon>
        <taxon>Rotifera</taxon>
        <taxon>Eurotatoria</taxon>
        <taxon>Bdelloidea</taxon>
        <taxon>Philodinida</taxon>
        <taxon>Philodinidae</taxon>
        <taxon>Didymodactylos</taxon>
    </lineage>
</organism>
<dbReference type="InterPro" id="IPR000185">
    <property type="entry name" value="SecA"/>
</dbReference>
<keyword evidence="2" id="KW-0653">Protein transport</keyword>
<dbReference type="InterPro" id="IPR014018">
    <property type="entry name" value="SecA_motor_DEAD"/>
</dbReference>
<protein>
    <recommendedName>
        <fullName evidence="10">Protein translocase subunit SecA</fullName>
    </recommendedName>
</protein>
<dbReference type="GO" id="GO:0005524">
    <property type="term" value="F:ATP binding"/>
    <property type="evidence" value="ECO:0007669"/>
    <property type="project" value="InterPro"/>
</dbReference>
<gene>
    <name evidence="7" type="ORF">GPM918_LOCUS19973</name>
    <name evidence="8" type="ORF">SRO942_LOCUS19973</name>
</gene>
<feature type="domain" description="Helicase ATP-binding" evidence="4">
    <location>
        <begin position="3"/>
        <end position="151"/>
    </location>
</feature>
<comment type="caution">
    <text evidence="7">The sequence shown here is derived from an EMBL/GenBank/DDBJ whole genome shotgun (WGS) entry which is preliminary data.</text>
</comment>
<dbReference type="SUPFAM" id="SSF52540">
    <property type="entry name" value="P-loop containing nucleoside triphosphate hydrolases"/>
    <property type="match status" value="2"/>
</dbReference>
<proteinExistence type="predicted"/>
<evidence type="ECO:0000259" key="4">
    <source>
        <dbReference type="PROSITE" id="PS51192"/>
    </source>
</evidence>
<dbReference type="PROSITE" id="PS51192">
    <property type="entry name" value="HELICASE_ATP_BIND_1"/>
    <property type="match status" value="1"/>
</dbReference>
<dbReference type="PROSITE" id="PS51196">
    <property type="entry name" value="SECA_MOTOR_DEAD"/>
    <property type="match status" value="1"/>
</dbReference>
<sequence>MNAHRCLPVIDGMPCTPVRTGMAVYLSLPPLSKRVDIITTSEILAQRDANEFAPFYQMFNLSVGHNCCETPNYNVHIVYGTVSHFAGDLLRTDFYLQTEIRGNRRYEAAIVDEVDSMFIDQRQHYTQLASLTPGYKSLNVILRFIFSFFQKFNITEKNEFVIRQSNGYFKVDALTFIRKKMADRELVRYSTYRQKYIDAKLPKWIKGAREALYDLILNVNYVISQDGRIVVVDYANTGVSHLNMHWSDGIHQFLELKHNLRMTPERMCDSFFSNVTLFKRYQPHLYGVTGTLGGKHARNFIRSVYQLDAFNGPKYIDSVFNTYPSQFSRTRTEWLNKLRIECHTVAITNHRAVLIICETICEAEDIQSSLRSQHPNLKSYLRSDLPEHVKPEEVHLGDVIVATNLAGRGTDLKTMTAVNDRGGLHVIVTFMPRNSRIEQQAFGRAGRQGQPGSARLIVYSKHIGLSLEGKIDENQIIGIWKDVLDQREESNMAEGVTEVKQIEAKDHLLVRFLDLTHSQKSNLPFANDMFKPGFSSLRESWASFCDVDVATAEQGYPEFEANIQKQLNTSIDILNKYPPLNPNDLLDLQFQAVSHLIVHPKYFIYAGFHALCTDDLSDKKGQALKLYERALRIDSEDFIAHYNTVPCHIENSQASINLAIHALDEVLRLLHLEIETRKLLEIFHDPPTSNDGETKANGPIDQTSLAELIYLHIVHSTVEDSRKQLTEFDEDKHDISCQFKHWPETLACLKGTKFEPLTNDIDAEREEWLGEGLMWRYVFVIQLKRCWWKTVFVFVMGVAQIVGGAYLCLKGQLRLGTSLILDGALDVYKAVATKITADFDLTGYFEAKVIKYGKQLLGTGGPLSGCLDPVLSFEQIKMVGVAVDAVRQIAENGFSVDTLTQLALSGMTIAGVDQKAIDFVQKLPERIECAKALLNGDVNILLKYGGSVGLPFKAIQQIATNGFSVETATQLAVDGMAIAGVDQNTINVVKQLPERIKDAQALVSGDINRILERGILAGLPLNSIHYMTRNGVSLESATQLALDGMAIADADQKAINLVKQLPERIKDAQALLSGDINKMLERGVSAGLPLKAIQQIATKGFSAETATQLALEGITLAGVDLNRVNFIKKLPEQIKEAQALLNGDIDQILERDMLPGVPDNVIRQIFTNGVSIETATQLALKGMNAAGVDQKAIDFVKQLPERMKDAEALLSGDIDIMLKRGMSAGLPLNAVHQIATKGFSAEAATQLALEGMAIAGVDSNRVNFVGKLPEQIKDAQALLSGDFNEISKRGMLANVPVNAIRQIAAEGASVKAVTKIALTGMDIAGVNKTTLDFVKKLPEGIKNAEVLLNDDLEKMLRQNMSRSVDQLLGMFTEQSLFNGKEKEMFQLVRRMPMVQDVINRNGQTVLSDALSTLGEHVSNLPLTDLLDIALPTAVQRVADRENKDIHDLFKTTIDQLQSSSTGFDEQTVRLINQILKSSDKWATFETIKTQLDINVRQLLSLVIERERQFKNDCDRLTNNSQAIDDYRRAFNVTFGTAQTRRADLKRKIERNVNSDCSLLKRAMIDFVDEVSNQRSGTRSPEVMKLLKEHFNESVVRPIAEKACERQMDENDTKLVDNFTKAITYVQKQQQQTQR</sequence>
<keyword evidence="9" id="KW-1185">Reference proteome</keyword>
<evidence type="ECO:0000313" key="9">
    <source>
        <dbReference type="Proteomes" id="UP000663829"/>
    </source>
</evidence>
<dbReference type="Pfam" id="PF07517">
    <property type="entry name" value="SecA_DEAD"/>
    <property type="match status" value="1"/>
</dbReference>
<evidence type="ECO:0000259" key="5">
    <source>
        <dbReference type="PROSITE" id="PS51194"/>
    </source>
</evidence>
<dbReference type="Gene3D" id="3.90.1440.10">
    <property type="entry name" value="SecA, preprotein cross-linking domain"/>
    <property type="match status" value="1"/>
</dbReference>
<dbReference type="PANTHER" id="PTHR30612:SF0">
    <property type="entry name" value="CHLOROPLAST PROTEIN-TRANSPORTING ATPASE"/>
    <property type="match status" value="1"/>
</dbReference>
<evidence type="ECO:0008006" key="10">
    <source>
        <dbReference type="Google" id="ProtNLM"/>
    </source>
</evidence>
<name>A0A814QZJ7_9BILA</name>
<dbReference type="OrthoDB" id="7663308at2759"/>
<dbReference type="InterPro" id="IPR011115">
    <property type="entry name" value="SecA_DEAD"/>
</dbReference>
<evidence type="ECO:0000313" key="8">
    <source>
        <dbReference type="EMBL" id="CAF3890319.1"/>
    </source>
</evidence>
<dbReference type="SUPFAM" id="SSF81767">
    <property type="entry name" value="Pre-protein crosslinking domain of SecA"/>
    <property type="match status" value="1"/>
</dbReference>
<feature type="domain" description="Helicase C-terminal" evidence="5">
    <location>
        <begin position="339"/>
        <end position="492"/>
    </location>
</feature>
<dbReference type="Proteomes" id="UP000663829">
    <property type="component" value="Unassembled WGS sequence"/>
</dbReference>
<dbReference type="InterPro" id="IPR001650">
    <property type="entry name" value="Helicase_C-like"/>
</dbReference>
<dbReference type="GO" id="GO:0006605">
    <property type="term" value="P:protein targeting"/>
    <property type="evidence" value="ECO:0007669"/>
    <property type="project" value="InterPro"/>
</dbReference>
<evidence type="ECO:0000313" key="7">
    <source>
        <dbReference type="EMBL" id="CAF1126699.1"/>
    </source>
</evidence>
<dbReference type="Proteomes" id="UP000681722">
    <property type="component" value="Unassembled WGS sequence"/>
</dbReference>
<dbReference type="PANTHER" id="PTHR30612">
    <property type="entry name" value="SECA INNER MEMBRANE COMPONENT OF SEC PROTEIN SECRETION SYSTEM"/>
    <property type="match status" value="1"/>
</dbReference>
<keyword evidence="1" id="KW-0963">Cytoplasm</keyword>
<dbReference type="InterPro" id="IPR036670">
    <property type="entry name" value="SecA_X-link_sf"/>
</dbReference>
<dbReference type="GO" id="GO:0016020">
    <property type="term" value="C:membrane"/>
    <property type="evidence" value="ECO:0007669"/>
    <property type="project" value="InterPro"/>
</dbReference>
<reference evidence="7" key="1">
    <citation type="submission" date="2021-02" db="EMBL/GenBank/DDBJ databases">
        <authorList>
            <person name="Nowell W R."/>
        </authorList>
    </citation>
    <scope>NUCLEOTIDE SEQUENCE</scope>
</reference>
<accession>A0A814QZJ7</accession>
<dbReference type="GO" id="GO:0006886">
    <property type="term" value="P:intracellular protein transport"/>
    <property type="evidence" value="ECO:0007669"/>
    <property type="project" value="InterPro"/>
</dbReference>
<evidence type="ECO:0000256" key="3">
    <source>
        <dbReference type="ARBA" id="ARBA00023010"/>
    </source>
</evidence>
<dbReference type="InterPro" id="IPR014001">
    <property type="entry name" value="Helicase_ATP-bd"/>
</dbReference>
<evidence type="ECO:0000256" key="2">
    <source>
        <dbReference type="ARBA" id="ARBA00022927"/>
    </source>
</evidence>
<dbReference type="GO" id="GO:0017038">
    <property type="term" value="P:protein import"/>
    <property type="evidence" value="ECO:0007669"/>
    <property type="project" value="InterPro"/>
</dbReference>
<evidence type="ECO:0000256" key="1">
    <source>
        <dbReference type="ARBA" id="ARBA00022490"/>
    </source>
</evidence>
<keyword evidence="2" id="KW-0813">Transport</keyword>
<feature type="domain" description="SecA family profile" evidence="6">
    <location>
        <begin position="1"/>
        <end position="492"/>
    </location>
</feature>
<evidence type="ECO:0000259" key="6">
    <source>
        <dbReference type="PROSITE" id="PS51196"/>
    </source>
</evidence>
<dbReference type="PROSITE" id="PS51194">
    <property type="entry name" value="HELICASE_CTER"/>
    <property type="match status" value="1"/>
</dbReference>
<dbReference type="Gene3D" id="3.40.50.300">
    <property type="entry name" value="P-loop containing nucleotide triphosphate hydrolases"/>
    <property type="match status" value="2"/>
</dbReference>